<reference evidence="2" key="2">
    <citation type="submission" date="2015-01" db="EMBL/GenBank/DDBJ databases">
        <title>Complete genome sequence of Methylobacterium aquaticum strain 22A.</title>
        <authorList>
            <person name="Tani A."/>
            <person name="Ogura Y."/>
            <person name="Hayashi T."/>
        </authorList>
    </citation>
    <scope>NUCLEOTIDE SEQUENCE [LARGE SCALE GENOMIC DNA]</scope>
    <source>
        <strain evidence="2">MA-22A</strain>
    </source>
</reference>
<dbReference type="RefSeq" id="WP_048428297.1">
    <property type="nucleotide sequence ID" value="NZ_AP014704.1"/>
</dbReference>
<dbReference type="PATRIC" id="fig|270351.10.peg.429"/>
<dbReference type="Proteomes" id="UP000061432">
    <property type="component" value="Chromosome"/>
</dbReference>
<name>A0A0C6EV59_9HYPH</name>
<protein>
    <submittedName>
        <fullName evidence="1">Uncharacterized protein</fullName>
    </submittedName>
</protein>
<reference evidence="1 2" key="1">
    <citation type="journal article" date="2015" name="Genome Announc.">
        <title>Complete Genome Sequence of Methylobacterium aquaticum Strain 22A, Isolated from Racomitrium japonicum Moss.</title>
        <authorList>
            <person name="Tani A."/>
            <person name="Ogura Y."/>
            <person name="Hayashi T."/>
            <person name="Kimbara K."/>
        </authorList>
    </citation>
    <scope>NUCLEOTIDE SEQUENCE [LARGE SCALE GENOMIC DNA]</scope>
    <source>
        <strain evidence="1 2">MA-22A</strain>
    </source>
</reference>
<organism evidence="1 2">
    <name type="scientific">Methylobacterium aquaticum</name>
    <dbReference type="NCBI Taxonomy" id="270351"/>
    <lineage>
        <taxon>Bacteria</taxon>
        <taxon>Pseudomonadati</taxon>
        <taxon>Pseudomonadota</taxon>
        <taxon>Alphaproteobacteria</taxon>
        <taxon>Hyphomicrobiales</taxon>
        <taxon>Methylobacteriaceae</taxon>
        <taxon>Methylobacterium</taxon>
    </lineage>
</organism>
<dbReference type="EMBL" id="AP014704">
    <property type="protein sequence ID" value="BAQ43916.1"/>
    <property type="molecule type" value="Genomic_DNA"/>
</dbReference>
<proteinExistence type="predicted"/>
<evidence type="ECO:0000313" key="2">
    <source>
        <dbReference type="Proteomes" id="UP000061432"/>
    </source>
</evidence>
<dbReference type="AlphaFoldDB" id="A0A0C6EV59"/>
<evidence type="ECO:0000313" key="1">
    <source>
        <dbReference type="EMBL" id="BAQ43916.1"/>
    </source>
</evidence>
<accession>A0A0C6EV59</accession>
<dbReference type="OrthoDB" id="7997794at2"/>
<dbReference type="KEGG" id="maqu:Maq22A_c02145"/>
<sequence length="71" mass="8021">MLAVITHSLIAPAIDERSDMEPGILTLVSRMVHAIHAANQRRLERQIGEYVEVNGGRITDDLERRIGQHFC</sequence>
<gene>
    <name evidence="1" type="ORF">Maq22A_c02145</name>
</gene>